<protein>
    <recommendedName>
        <fullName evidence="5">Thymidine phosphorylase</fullName>
        <shortName evidence="5">TP</shortName>
        <ecNumber evidence="5">2.4.2.4</ecNumber>
    </recommendedName>
    <alternativeName>
        <fullName evidence="5">TdRPase</fullName>
    </alternativeName>
</protein>
<dbReference type="PANTHER" id="PTHR10515">
    <property type="entry name" value="THYMIDINE PHOSPHORYLASE"/>
    <property type="match status" value="1"/>
</dbReference>
<dbReference type="Gene3D" id="3.40.1030.10">
    <property type="entry name" value="Nucleoside phosphorylase/phosphoribosyltransferase catalytic domain"/>
    <property type="match status" value="1"/>
</dbReference>
<dbReference type="GO" id="GO:0006213">
    <property type="term" value="P:pyrimidine nucleoside metabolic process"/>
    <property type="evidence" value="ECO:0007669"/>
    <property type="project" value="UniProtKB-UniRule"/>
</dbReference>
<comment type="subunit">
    <text evidence="2 5">Homodimer.</text>
</comment>
<dbReference type="GO" id="GO:0005829">
    <property type="term" value="C:cytosol"/>
    <property type="evidence" value="ECO:0007669"/>
    <property type="project" value="TreeGrafter"/>
</dbReference>
<organism evidence="7">
    <name type="scientific">Phaeodactylum tricornutum</name>
    <name type="common">Diatom</name>
    <dbReference type="NCBI Taxonomy" id="2850"/>
    <lineage>
        <taxon>Eukaryota</taxon>
        <taxon>Sar</taxon>
        <taxon>Stramenopiles</taxon>
        <taxon>Ochrophyta</taxon>
        <taxon>Bacillariophyta</taxon>
        <taxon>Bacillariophyceae</taxon>
        <taxon>Bacillariophycidae</taxon>
        <taxon>Naviculales</taxon>
        <taxon>Phaeodactylaceae</taxon>
        <taxon>Phaeodactylum</taxon>
    </lineage>
</organism>
<comment type="function">
    <text evidence="5">Catalyzes the reversible phosphorolysis of thymidine. The produced molecules are then utilized as carbon and energy sources or in the rescue of pyrimidine bases for nucleotide synthesis.</text>
</comment>
<dbReference type="NCBIfam" id="NF004490">
    <property type="entry name" value="PRK05820.1"/>
    <property type="match status" value="1"/>
</dbReference>
<sequence length="481" mass="51486">MIQARRQGIVEHDDEELRVWVKAYTEGTLPDYQMAAWLMAVCFHPLNARETATLTSCMVASGVRVDWTSHDAIASDTMGKDASTTATNTALVDKHSTGGVGDKISIVLAPLVAAFSDNRVAVPMMAGRGLGHTGGTIDKLEAIPGFRTNLSVSEFQHVVRTVGCSIVAAGPELCPADQKLYALRDVSGTVSSLPLQTASIVSKKVAEHPDSLVLDCKYGYGAFQADVEAAETLANSMIAVAEANGLRPTTAFLTRMDAPLGYTVGNWVEIRECLAILRGNLMSQLLSRDVIALVVVQATEMLLQSGQFEEHTFENLASKVYTFLDQGKAFGKFAEMVQAQGGAVEVLQNPETYPAASTTWDLLADRTGFIVEINALYVGEATVDLGAGRKVANEPVDPLSGIVLLKKLGDSVVQGEVLAKILTNHAGHDLQGISNRLQSAIVIGDFPINVPPIVSHRVTCHGAKIFCMPHCLLKIEQLTTS</sequence>
<dbReference type="InterPro" id="IPR017459">
    <property type="entry name" value="Glycosyl_Trfase_fam3_N_dom"/>
</dbReference>
<evidence type="ECO:0000259" key="6">
    <source>
        <dbReference type="SMART" id="SM00941"/>
    </source>
</evidence>
<dbReference type="SMART" id="SM00941">
    <property type="entry name" value="PYNP_C"/>
    <property type="match status" value="1"/>
</dbReference>
<dbReference type="Pfam" id="PF00591">
    <property type="entry name" value="Glycos_transf_3"/>
    <property type="match status" value="1"/>
</dbReference>
<evidence type="ECO:0000256" key="1">
    <source>
        <dbReference type="ARBA" id="ARBA00006915"/>
    </source>
</evidence>
<dbReference type="InterPro" id="IPR035902">
    <property type="entry name" value="Nuc_phospho_transferase"/>
</dbReference>
<dbReference type="PANTHER" id="PTHR10515:SF0">
    <property type="entry name" value="THYMIDINE PHOSPHORYLASE"/>
    <property type="match status" value="1"/>
</dbReference>
<dbReference type="AlphaFoldDB" id="A0A8J9TCK0"/>
<evidence type="ECO:0000256" key="3">
    <source>
        <dbReference type="ARBA" id="ARBA00022676"/>
    </source>
</evidence>
<dbReference type="Pfam" id="PF02885">
    <property type="entry name" value="Glycos_trans_3N"/>
    <property type="match status" value="1"/>
</dbReference>
<evidence type="ECO:0000256" key="5">
    <source>
        <dbReference type="PIRNR" id="PIRNR000478"/>
    </source>
</evidence>
<dbReference type="GO" id="GO:0006206">
    <property type="term" value="P:pyrimidine nucleobase metabolic process"/>
    <property type="evidence" value="ECO:0007669"/>
    <property type="project" value="InterPro"/>
</dbReference>
<dbReference type="InterPro" id="IPR000053">
    <property type="entry name" value="Thymidine/pyrmidine_PPase"/>
</dbReference>
<evidence type="ECO:0000256" key="4">
    <source>
        <dbReference type="ARBA" id="ARBA00022679"/>
    </source>
</evidence>
<dbReference type="PIRSF" id="PIRSF000478">
    <property type="entry name" value="TP_PyNP"/>
    <property type="match status" value="1"/>
</dbReference>
<proteinExistence type="inferred from homology"/>
<evidence type="ECO:0000256" key="2">
    <source>
        <dbReference type="ARBA" id="ARBA00011738"/>
    </source>
</evidence>
<comment type="similarity">
    <text evidence="1 5">Belongs to the thymidine/pyrimidine-nucleoside phosphorylase family.</text>
</comment>
<dbReference type="GO" id="GO:0004645">
    <property type="term" value="F:1,4-alpha-oligoglucan phosphorylase activity"/>
    <property type="evidence" value="ECO:0007669"/>
    <property type="project" value="InterPro"/>
</dbReference>
<dbReference type="Gene3D" id="3.90.1170.30">
    <property type="entry name" value="Pyrimidine nucleoside phosphorylase-like, C-terminal domain"/>
    <property type="match status" value="1"/>
</dbReference>
<feature type="domain" description="Pyrimidine nucleoside phosphorylase C-terminal" evidence="6">
    <location>
        <begin position="369"/>
        <end position="444"/>
    </location>
</feature>
<dbReference type="SUPFAM" id="SSF47648">
    <property type="entry name" value="Nucleoside phosphorylase/phosphoribosyltransferase N-terminal domain"/>
    <property type="match status" value="1"/>
</dbReference>
<dbReference type="InterPro" id="IPR013102">
    <property type="entry name" value="PYNP_C"/>
</dbReference>
<dbReference type="Proteomes" id="UP000836788">
    <property type="component" value="Chromosome 4"/>
</dbReference>
<comment type="catalytic activity">
    <reaction evidence="5">
        <text>thymidine + phosphate = 2-deoxy-alpha-D-ribose 1-phosphate + thymine</text>
        <dbReference type="Rhea" id="RHEA:16037"/>
        <dbReference type="ChEBI" id="CHEBI:17748"/>
        <dbReference type="ChEBI" id="CHEBI:17821"/>
        <dbReference type="ChEBI" id="CHEBI:43474"/>
        <dbReference type="ChEBI" id="CHEBI:57259"/>
        <dbReference type="EC" id="2.4.2.4"/>
    </reaction>
</comment>
<accession>A0A8J9TCK0</accession>
<evidence type="ECO:0000313" key="7">
    <source>
        <dbReference type="EMBL" id="CAG9289532.1"/>
    </source>
</evidence>
<name>A0A8J9TCK0_PHATR</name>
<keyword evidence="4 5" id="KW-0808">Transferase</keyword>
<dbReference type="EC" id="2.4.2.4" evidence="5"/>
<dbReference type="InterPro" id="IPR018090">
    <property type="entry name" value="Pyrmidine_PPas_bac/euk"/>
</dbReference>
<dbReference type="InterPro" id="IPR036566">
    <property type="entry name" value="PYNP-like_C_sf"/>
</dbReference>
<dbReference type="InterPro" id="IPR017872">
    <property type="entry name" value="Pyrmidine_PPase_CS"/>
</dbReference>
<dbReference type="EMBL" id="OU594945">
    <property type="protein sequence ID" value="CAG9289532.1"/>
    <property type="molecule type" value="Genomic_DNA"/>
</dbReference>
<dbReference type="Pfam" id="PF07831">
    <property type="entry name" value="PYNP_C"/>
    <property type="match status" value="1"/>
</dbReference>
<dbReference type="GO" id="GO:0009032">
    <property type="term" value="F:thymidine phosphorylase activity"/>
    <property type="evidence" value="ECO:0007669"/>
    <property type="project" value="UniProtKB-UniRule"/>
</dbReference>
<dbReference type="SUPFAM" id="SSF52418">
    <property type="entry name" value="Nucleoside phosphorylase/phosphoribosyltransferase catalytic domain"/>
    <property type="match status" value="1"/>
</dbReference>
<gene>
    <name evidence="7" type="ORF">PTTT1_LOCUS41946</name>
</gene>
<keyword evidence="3 5" id="KW-0328">Glycosyltransferase</keyword>
<dbReference type="InterPro" id="IPR000312">
    <property type="entry name" value="Glycosyl_Trfase_fam3"/>
</dbReference>
<dbReference type="UniPathway" id="UPA00578">
    <property type="reaction ID" value="UER00638"/>
</dbReference>
<dbReference type="PROSITE" id="PS00647">
    <property type="entry name" value="THYMID_PHOSPHORYLASE"/>
    <property type="match status" value="1"/>
</dbReference>
<dbReference type="SUPFAM" id="SSF54680">
    <property type="entry name" value="Pyrimidine nucleoside phosphorylase C-terminal domain"/>
    <property type="match status" value="1"/>
</dbReference>
<dbReference type="NCBIfam" id="TIGR02644">
    <property type="entry name" value="Y_phosphoryl"/>
    <property type="match status" value="1"/>
</dbReference>
<dbReference type="FunFam" id="3.40.1030.10:FF:000003">
    <property type="entry name" value="Pyrimidine-nucleoside phosphorylase"/>
    <property type="match status" value="1"/>
</dbReference>
<dbReference type="InterPro" id="IPR036320">
    <property type="entry name" value="Glycosyl_Trfase_fam3_N_dom_sf"/>
</dbReference>
<comment type="pathway">
    <text evidence="5">Pyrimidine metabolism; dTMP biosynthesis via salvage pathway; dTMP from thymine: step 1/2.</text>
</comment>
<reference evidence="7" key="1">
    <citation type="submission" date="2022-02" db="EMBL/GenBank/DDBJ databases">
        <authorList>
            <person name="Giguere J D."/>
        </authorList>
    </citation>
    <scope>NUCLEOTIDE SEQUENCE</scope>
    <source>
        <strain evidence="7">CCAP 1055/1</strain>
    </source>
</reference>
<dbReference type="Gene3D" id="1.20.970.10">
    <property type="entry name" value="Transferase, Pyrimidine Nucleoside Phosphorylase, Chain C"/>
    <property type="match status" value="1"/>
</dbReference>